<feature type="active site" description="Proton acceptor" evidence="6">
    <location>
        <position position="355"/>
    </location>
</feature>
<evidence type="ECO:0000313" key="12">
    <source>
        <dbReference type="Proteomes" id="UP000234882"/>
    </source>
</evidence>
<comment type="similarity">
    <text evidence="1 7">Belongs to the thiolase-like superfamily. Thiolase family.</text>
</comment>
<dbReference type="NCBIfam" id="TIGR01930">
    <property type="entry name" value="AcCoA-C-Actrans"/>
    <property type="match status" value="1"/>
</dbReference>
<dbReference type="Gene3D" id="3.40.47.10">
    <property type="match status" value="2"/>
</dbReference>
<dbReference type="Proteomes" id="UP000234882">
    <property type="component" value="Chromosome"/>
</dbReference>
<name>A0A2K9MCL2_9RHOB</name>
<gene>
    <name evidence="11" type="ORF">CYR75_02865</name>
</gene>
<evidence type="ECO:0000256" key="2">
    <source>
        <dbReference type="ARBA" id="ARBA00022679"/>
    </source>
</evidence>
<feature type="domain" description="Thiolase N-terminal" evidence="9">
    <location>
        <begin position="11"/>
        <end position="269"/>
    </location>
</feature>
<dbReference type="Pfam" id="PF02803">
    <property type="entry name" value="Thiolase_C"/>
    <property type="match status" value="1"/>
</dbReference>
<dbReference type="PANTHER" id="PTHR18919">
    <property type="entry name" value="ACETYL-COA C-ACYLTRANSFERASE"/>
    <property type="match status" value="1"/>
</dbReference>
<protein>
    <submittedName>
        <fullName evidence="11">Acetyl-CoA C-acyltransferase</fullName>
        <ecNumber evidence="11">2.3.1.9</ecNumber>
    </submittedName>
</protein>
<reference evidence="12" key="1">
    <citation type="submission" date="2017-12" db="EMBL/GenBank/DDBJ databases">
        <title>Genomic analysis of Paracoccus sp. CBA4604.</title>
        <authorList>
            <person name="Roh S.W."/>
            <person name="Kim J.Y."/>
            <person name="Kim J.S."/>
        </authorList>
    </citation>
    <scope>NUCLEOTIDE SEQUENCE [LARGE SCALE GENOMIC DNA]</scope>
    <source>
        <strain evidence="12">CBA4604</strain>
    </source>
</reference>
<feature type="region of interest" description="Disordered" evidence="8">
    <location>
        <begin position="214"/>
        <end position="241"/>
    </location>
</feature>
<dbReference type="SUPFAM" id="SSF53901">
    <property type="entry name" value="Thiolase-like"/>
    <property type="match status" value="2"/>
</dbReference>
<dbReference type="InterPro" id="IPR020617">
    <property type="entry name" value="Thiolase_C"/>
</dbReference>
<evidence type="ECO:0000259" key="10">
    <source>
        <dbReference type="Pfam" id="PF02803"/>
    </source>
</evidence>
<dbReference type="Pfam" id="PF00108">
    <property type="entry name" value="Thiolase_N"/>
    <property type="match status" value="1"/>
</dbReference>
<keyword evidence="4 7" id="KW-0012">Acyltransferase</keyword>
<dbReference type="InterPro" id="IPR002155">
    <property type="entry name" value="Thiolase"/>
</dbReference>
<organism evidence="11 12">
    <name type="scientific">Paracoccus jeotgali</name>
    <dbReference type="NCBI Taxonomy" id="2065379"/>
    <lineage>
        <taxon>Bacteria</taxon>
        <taxon>Pseudomonadati</taxon>
        <taxon>Pseudomonadota</taxon>
        <taxon>Alphaproteobacteria</taxon>
        <taxon>Rhodobacterales</taxon>
        <taxon>Paracoccaceae</taxon>
        <taxon>Paracoccus</taxon>
    </lineage>
</organism>
<accession>A0A2K9MCL2</accession>
<proteinExistence type="inferred from homology"/>
<evidence type="ECO:0000256" key="6">
    <source>
        <dbReference type="PIRSR" id="PIRSR000429-1"/>
    </source>
</evidence>
<dbReference type="NCBIfam" id="NF005404">
    <property type="entry name" value="PRK06954.1"/>
    <property type="match status" value="1"/>
</dbReference>
<evidence type="ECO:0000259" key="9">
    <source>
        <dbReference type="Pfam" id="PF00108"/>
    </source>
</evidence>
<keyword evidence="2 7" id="KW-0808">Transferase</keyword>
<feature type="active site" description="Acyl-thioester intermediate" evidence="6">
    <location>
        <position position="95"/>
    </location>
</feature>
<feature type="domain" description="Thiolase C-terminal" evidence="10">
    <location>
        <begin position="276"/>
        <end position="398"/>
    </location>
</feature>
<dbReference type="EMBL" id="CP025583">
    <property type="protein sequence ID" value="AUM73379.1"/>
    <property type="molecule type" value="Genomic_DNA"/>
</dbReference>
<dbReference type="PIRSF" id="PIRSF000429">
    <property type="entry name" value="Ac-CoA_Ac_transf"/>
    <property type="match status" value="1"/>
</dbReference>
<comment type="pathway">
    <text evidence="5">Metabolic intermediate biosynthesis; (R)-mevalonate biosynthesis; (R)-mevalonate from acetyl-CoA: step 1/3.</text>
</comment>
<evidence type="ECO:0000256" key="5">
    <source>
        <dbReference type="ARBA" id="ARBA00037924"/>
    </source>
</evidence>
<sequence length="400" mass="41325">MSHPNSDADPVVIVGAARTPMGGFQGDFATTTAAELGATAIRAAVERAGIAADQVDEVVMGCVLPAGQGQAPARQAALGAGLPLAAGAVTVNKMCGSGMRAAMLAHDMIRAGSADVVVAGGMESMSNAPYLLPKARAGMRMGHAQVMDHMFLDGLEDAYDKGRLMGSFAEECADSYGFTRQAQDEFALTSLARANDAIQGGRFRDEIAPVTVSGRKGERVVDTDEQPDRADPGKIPTLKPAFRQGGTVTAANSSSISDGAAALVLMRQSQAEAQGLTPLARIVGHVGFADKPALFPTAPVGALRRLAERTGWDMDSVDLFEINEAFAVVTMAAMRDLDLPHDKVNIHGGACALGHPIGASGARIMVTLLAALQTHDLRRGVAALCIGGGEATAIAIERLS</sequence>
<dbReference type="RefSeq" id="WP_101498763.1">
    <property type="nucleotide sequence ID" value="NZ_CP025583.1"/>
</dbReference>
<feature type="active site" description="Proton acceptor" evidence="6">
    <location>
        <position position="385"/>
    </location>
</feature>
<keyword evidence="12" id="KW-1185">Reference proteome</keyword>
<evidence type="ECO:0000256" key="4">
    <source>
        <dbReference type="ARBA" id="ARBA00023315"/>
    </source>
</evidence>
<evidence type="ECO:0000256" key="7">
    <source>
        <dbReference type="RuleBase" id="RU003557"/>
    </source>
</evidence>
<evidence type="ECO:0000256" key="3">
    <source>
        <dbReference type="ARBA" id="ARBA00022752"/>
    </source>
</evidence>
<dbReference type="KEGG" id="paru:CYR75_02865"/>
<evidence type="ECO:0000256" key="8">
    <source>
        <dbReference type="SAM" id="MobiDB-lite"/>
    </source>
</evidence>
<dbReference type="EC" id="2.3.1.9" evidence="11"/>
<dbReference type="CDD" id="cd00751">
    <property type="entry name" value="thiolase"/>
    <property type="match status" value="1"/>
</dbReference>
<dbReference type="GO" id="GO:0044281">
    <property type="term" value="P:small molecule metabolic process"/>
    <property type="evidence" value="ECO:0007669"/>
    <property type="project" value="UniProtKB-ARBA"/>
</dbReference>
<dbReference type="PANTHER" id="PTHR18919:SF138">
    <property type="entry name" value="ACETYL-COA C-ACETYLTRANSFERASE"/>
    <property type="match status" value="1"/>
</dbReference>
<evidence type="ECO:0000313" key="11">
    <source>
        <dbReference type="EMBL" id="AUM73379.1"/>
    </source>
</evidence>
<dbReference type="AlphaFoldDB" id="A0A2K9MCL2"/>
<evidence type="ECO:0000256" key="1">
    <source>
        <dbReference type="ARBA" id="ARBA00010982"/>
    </source>
</evidence>
<dbReference type="InterPro" id="IPR020616">
    <property type="entry name" value="Thiolase_N"/>
</dbReference>
<dbReference type="PROSITE" id="PS00099">
    <property type="entry name" value="THIOLASE_3"/>
    <property type="match status" value="1"/>
</dbReference>
<dbReference type="InterPro" id="IPR016039">
    <property type="entry name" value="Thiolase-like"/>
</dbReference>
<dbReference type="FunFam" id="3.40.47.10:FF:000010">
    <property type="entry name" value="Acetyl-CoA acetyltransferase (Thiolase)"/>
    <property type="match status" value="1"/>
</dbReference>
<dbReference type="GO" id="GO:0003985">
    <property type="term" value="F:acetyl-CoA C-acetyltransferase activity"/>
    <property type="evidence" value="ECO:0007669"/>
    <property type="project" value="UniProtKB-EC"/>
</dbReference>
<keyword evidence="3" id="KW-0583">PHB biosynthesis</keyword>
<dbReference type="GO" id="GO:0042619">
    <property type="term" value="P:poly-hydroxybutyrate biosynthetic process"/>
    <property type="evidence" value="ECO:0007669"/>
    <property type="project" value="UniProtKB-KW"/>
</dbReference>
<feature type="compositionally biased region" description="Basic and acidic residues" evidence="8">
    <location>
        <begin position="215"/>
        <end position="232"/>
    </location>
</feature>
<dbReference type="OrthoDB" id="9764638at2"/>
<dbReference type="InterPro" id="IPR020610">
    <property type="entry name" value="Thiolase_AS"/>
</dbReference>